<dbReference type="EMBL" id="SOCP01000014">
    <property type="protein sequence ID" value="TDV44242.1"/>
    <property type="molecule type" value="Genomic_DNA"/>
</dbReference>
<dbReference type="InterPro" id="IPR023214">
    <property type="entry name" value="HAD_sf"/>
</dbReference>
<dbReference type="PANTHER" id="PTHR43316:SF3">
    <property type="entry name" value="HALOACID DEHALOGENASE, TYPE II (AFU_ORTHOLOGUE AFUA_2G07750)-RELATED"/>
    <property type="match status" value="1"/>
</dbReference>
<dbReference type="InterPro" id="IPR006439">
    <property type="entry name" value="HAD-SF_hydro_IA"/>
</dbReference>
<dbReference type="Gene3D" id="3.40.50.1000">
    <property type="entry name" value="HAD superfamily/HAD-like"/>
    <property type="match status" value="1"/>
</dbReference>
<evidence type="ECO:0000256" key="2">
    <source>
        <dbReference type="ARBA" id="ARBA00022801"/>
    </source>
</evidence>
<sequence length="218" mass="23035">MLCVFDVNETLLDLAALDEFFADVTGDPAARREWFDLMIHNALVITATGGYRPFGQIAAACLPTVAVTRGRTATPEQQRELGQRLRRLPAHPEAAGAVTRLRDAGFAVVALTNSVLDVAEDQLRNAGLSPLFDAVYSADQVGRLKPAPEPYRFVVEARQASPSDAVLIAAHDWDVAGATAAGLSAAFVAREGRVPLSSTDAPAVVGVDLDDITASLIG</sequence>
<protein>
    <submittedName>
        <fullName evidence="3">2-haloacid dehalogenase</fullName>
    </submittedName>
</protein>
<comment type="similarity">
    <text evidence="1">Belongs to the HAD-like hydrolase superfamily. S-2-haloalkanoic acid dehalogenase family.</text>
</comment>
<gene>
    <name evidence="3" type="ORF">CLV71_114152</name>
</gene>
<evidence type="ECO:0000313" key="3">
    <source>
        <dbReference type="EMBL" id="TDV44242.1"/>
    </source>
</evidence>
<keyword evidence="2" id="KW-0378">Hydrolase</keyword>
<dbReference type="AlphaFoldDB" id="A0A4R7V658"/>
<dbReference type="InterPro" id="IPR051540">
    <property type="entry name" value="S-2-haloacid_dehalogenase"/>
</dbReference>
<dbReference type="CDD" id="cd02588">
    <property type="entry name" value="HAD_L2-DEX"/>
    <property type="match status" value="1"/>
</dbReference>
<reference evidence="3 4" key="1">
    <citation type="submission" date="2019-03" db="EMBL/GenBank/DDBJ databases">
        <title>Genomic Encyclopedia of Archaeal and Bacterial Type Strains, Phase II (KMG-II): from individual species to whole genera.</title>
        <authorList>
            <person name="Goeker M."/>
        </authorList>
    </citation>
    <scope>NUCLEOTIDE SEQUENCE [LARGE SCALE GENOMIC DNA]</scope>
    <source>
        <strain evidence="3 4">DSM 45499</strain>
    </source>
</reference>
<keyword evidence="4" id="KW-1185">Reference proteome</keyword>
<name>A0A4R7V658_9PSEU</name>
<dbReference type="SFLD" id="SFLDG01129">
    <property type="entry name" value="C1.5:_HAD__Beta-PGM__Phosphata"/>
    <property type="match status" value="1"/>
</dbReference>
<evidence type="ECO:0000313" key="4">
    <source>
        <dbReference type="Proteomes" id="UP000294927"/>
    </source>
</evidence>
<dbReference type="SFLD" id="SFLDS00003">
    <property type="entry name" value="Haloacid_Dehalogenase"/>
    <property type="match status" value="1"/>
</dbReference>
<dbReference type="SUPFAM" id="SSF56784">
    <property type="entry name" value="HAD-like"/>
    <property type="match status" value="1"/>
</dbReference>
<dbReference type="PANTHER" id="PTHR43316">
    <property type="entry name" value="HYDROLASE, HALOACID DELAHOGENASE-RELATED"/>
    <property type="match status" value="1"/>
</dbReference>
<dbReference type="OrthoDB" id="3774052at2"/>
<dbReference type="InterPro" id="IPR036412">
    <property type="entry name" value="HAD-like_sf"/>
</dbReference>
<dbReference type="Pfam" id="PF00702">
    <property type="entry name" value="Hydrolase"/>
    <property type="match status" value="1"/>
</dbReference>
<dbReference type="Proteomes" id="UP000294927">
    <property type="component" value="Unassembled WGS sequence"/>
</dbReference>
<dbReference type="NCBIfam" id="TIGR01428">
    <property type="entry name" value="HAD_type_II"/>
    <property type="match status" value="1"/>
</dbReference>
<dbReference type="PRINTS" id="PR00413">
    <property type="entry name" value="HADHALOGNASE"/>
</dbReference>
<dbReference type="GO" id="GO:0019120">
    <property type="term" value="F:hydrolase activity, acting on acid halide bonds, in C-halide compounds"/>
    <property type="evidence" value="ECO:0007669"/>
    <property type="project" value="InterPro"/>
</dbReference>
<dbReference type="RefSeq" id="WP_133906757.1">
    <property type="nucleotide sequence ID" value="NZ_SOCP01000014.1"/>
</dbReference>
<dbReference type="InterPro" id="IPR023198">
    <property type="entry name" value="PGP-like_dom2"/>
</dbReference>
<organism evidence="3 4">
    <name type="scientific">Actinophytocola oryzae</name>
    <dbReference type="NCBI Taxonomy" id="502181"/>
    <lineage>
        <taxon>Bacteria</taxon>
        <taxon>Bacillati</taxon>
        <taxon>Actinomycetota</taxon>
        <taxon>Actinomycetes</taxon>
        <taxon>Pseudonocardiales</taxon>
        <taxon>Pseudonocardiaceae</taxon>
    </lineage>
</organism>
<proteinExistence type="inferred from homology"/>
<comment type="caution">
    <text evidence="3">The sequence shown here is derived from an EMBL/GenBank/DDBJ whole genome shotgun (WGS) entry which is preliminary data.</text>
</comment>
<dbReference type="Gene3D" id="1.10.150.240">
    <property type="entry name" value="Putative phosphatase, domain 2"/>
    <property type="match status" value="1"/>
</dbReference>
<accession>A0A4R7V658</accession>
<evidence type="ECO:0000256" key="1">
    <source>
        <dbReference type="ARBA" id="ARBA00008106"/>
    </source>
</evidence>
<dbReference type="InterPro" id="IPR006328">
    <property type="entry name" value="2-HAD"/>
</dbReference>